<evidence type="ECO:0008006" key="4">
    <source>
        <dbReference type="Google" id="ProtNLM"/>
    </source>
</evidence>
<dbReference type="Proteomes" id="UP001628091">
    <property type="component" value="Unassembled WGS sequence"/>
</dbReference>
<proteinExistence type="predicted"/>
<feature type="region of interest" description="Disordered" evidence="1">
    <location>
        <begin position="88"/>
        <end position="130"/>
    </location>
</feature>
<dbReference type="RefSeq" id="WP_407864084.1">
    <property type="nucleotide sequence ID" value="NZ_BAAFZP010000001.1"/>
</dbReference>
<evidence type="ECO:0000256" key="1">
    <source>
        <dbReference type="SAM" id="MobiDB-lite"/>
    </source>
</evidence>
<accession>A0ABQ0GX06</accession>
<evidence type="ECO:0000313" key="2">
    <source>
        <dbReference type="EMBL" id="GAB1581209.1"/>
    </source>
</evidence>
<comment type="caution">
    <text evidence="2">The sequence shown here is derived from an EMBL/GenBank/DDBJ whole genome shotgun (WGS) entry which is preliminary data.</text>
</comment>
<reference evidence="2 3" key="1">
    <citation type="submission" date="2024-10" db="EMBL/GenBank/DDBJ databases">
        <title>Isolation, draft genome sequencing and identification of Phyllobacterium sp. NSA23, isolated from leaf soil.</title>
        <authorList>
            <person name="Akita H."/>
        </authorList>
    </citation>
    <scope>NUCLEOTIDE SEQUENCE [LARGE SCALE GENOMIC DNA]</scope>
    <source>
        <strain evidence="2 3">NSA23</strain>
    </source>
</reference>
<organism evidence="2 3">
    <name type="scientific">Phyllobacterium phragmitis</name>
    <dbReference type="NCBI Taxonomy" id="2670329"/>
    <lineage>
        <taxon>Bacteria</taxon>
        <taxon>Pseudomonadati</taxon>
        <taxon>Pseudomonadota</taxon>
        <taxon>Alphaproteobacteria</taxon>
        <taxon>Hyphomicrobiales</taxon>
        <taxon>Phyllobacteriaceae</taxon>
        <taxon>Phyllobacterium</taxon>
    </lineage>
</organism>
<gene>
    <name evidence="2" type="ORF">PPNSA23_11520</name>
</gene>
<keyword evidence="3" id="KW-1185">Reference proteome</keyword>
<sequence length="130" mass="14309">MQPEKLKQREMREATMQDFEIRIVPATGGPDAHIEGYTVEFYEEGGACVAVTLHDLFGTDFHSGNLTERTDVLIDRAKALMREVLEATGEQASRKPLQPEGPPISSSQSEPELDDAPTVRVKGEGMIRPG</sequence>
<name>A0ABQ0GX06_9HYPH</name>
<feature type="compositionally biased region" description="Basic and acidic residues" evidence="1">
    <location>
        <begin position="121"/>
        <end position="130"/>
    </location>
</feature>
<protein>
    <recommendedName>
        <fullName evidence="4">DUF1488 domain-containing protein</fullName>
    </recommendedName>
</protein>
<evidence type="ECO:0000313" key="3">
    <source>
        <dbReference type="Proteomes" id="UP001628091"/>
    </source>
</evidence>
<dbReference type="EMBL" id="BAAFZP010000001">
    <property type="protein sequence ID" value="GAB1581209.1"/>
    <property type="molecule type" value="Genomic_DNA"/>
</dbReference>